<evidence type="ECO:0000313" key="5">
    <source>
        <dbReference type="EMBL" id="SEK27742.1"/>
    </source>
</evidence>
<dbReference type="Proteomes" id="UP000185766">
    <property type="component" value="Unassembled WGS sequence"/>
</dbReference>
<organism evidence="5 6">
    <name type="scientific">Atopomonas hussainii</name>
    <dbReference type="NCBI Taxonomy" id="1429083"/>
    <lineage>
        <taxon>Bacteria</taxon>
        <taxon>Pseudomonadati</taxon>
        <taxon>Pseudomonadota</taxon>
        <taxon>Gammaproteobacteria</taxon>
        <taxon>Pseudomonadales</taxon>
        <taxon>Pseudomonadaceae</taxon>
        <taxon>Atopomonas</taxon>
    </lineage>
</organism>
<evidence type="ECO:0000256" key="3">
    <source>
        <dbReference type="RuleBase" id="RU000363"/>
    </source>
</evidence>
<keyword evidence="2" id="KW-0560">Oxidoreductase</keyword>
<dbReference type="GO" id="GO:0016491">
    <property type="term" value="F:oxidoreductase activity"/>
    <property type="evidence" value="ECO:0007669"/>
    <property type="project" value="UniProtKB-KW"/>
</dbReference>
<dbReference type="Gene3D" id="3.40.50.720">
    <property type="entry name" value="NAD(P)-binding Rossmann-like Domain"/>
    <property type="match status" value="1"/>
</dbReference>
<accession>A0A1H7FTC0</accession>
<dbReference type="AlphaFoldDB" id="A0A1H7FTC0"/>
<dbReference type="PRINTS" id="PR00080">
    <property type="entry name" value="SDRFAMILY"/>
</dbReference>
<dbReference type="InterPro" id="IPR057326">
    <property type="entry name" value="KR_dom"/>
</dbReference>
<dbReference type="InterPro" id="IPR020904">
    <property type="entry name" value="Sc_DH/Rdtase_CS"/>
</dbReference>
<dbReference type="EMBL" id="FOAS01000001">
    <property type="protein sequence ID" value="SEK27742.1"/>
    <property type="molecule type" value="Genomic_DNA"/>
</dbReference>
<protein>
    <submittedName>
        <fullName evidence="5">Short-chain dehydrogenase</fullName>
    </submittedName>
</protein>
<dbReference type="PANTHER" id="PTHR43391:SF82">
    <property type="entry name" value="OXIDOREDUCTASE SADH-RELATED"/>
    <property type="match status" value="1"/>
</dbReference>
<dbReference type="SMART" id="SM00822">
    <property type="entry name" value="PKS_KR"/>
    <property type="match status" value="1"/>
</dbReference>
<feature type="domain" description="Ketoreductase" evidence="4">
    <location>
        <begin position="7"/>
        <end position="193"/>
    </location>
</feature>
<dbReference type="InterPro" id="IPR002347">
    <property type="entry name" value="SDR_fam"/>
</dbReference>
<gene>
    <name evidence="5" type="ORF">SAMN05216214_101287</name>
</gene>
<dbReference type="RefSeq" id="WP_074864331.1">
    <property type="nucleotide sequence ID" value="NZ_FOAS01000001.1"/>
</dbReference>
<dbReference type="STRING" id="1429083.GCA_001885685_02275"/>
<evidence type="ECO:0000256" key="1">
    <source>
        <dbReference type="ARBA" id="ARBA00006484"/>
    </source>
</evidence>
<name>A0A1H7FTC0_9GAMM</name>
<proteinExistence type="inferred from homology"/>
<dbReference type="PROSITE" id="PS00061">
    <property type="entry name" value="ADH_SHORT"/>
    <property type="match status" value="1"/>
</dbReference>
<dbReference type="PANTHER" id="PTHR43391">
    <property type="entry name" value="RETINOL DEHYDROGENASE-RELATED"/>
    <property type="match status" value="1"/>
</dbReference>
<dbReference type="PRINTS" id="PR00081">
    <property type="entry name" value="GDHRDH"/>
</dbReference>
<dbReference type="SUPFAM" id="SSF51735">
    <property type="entry name" value="NAD(P)-binding Rossmann-fold domains"/>
    <property type="match status" value="1"/>
</dbReference>
<evidence type="ECO:0000259" key="4">
    <source>
        <dbReference type="SMART" id="SM00822"/>
    </source>
</evidence>
<reference evidence="5 6" key="1">
    <citation type="submission" date="2016-10" db="EMBL/GenBank/DDBJ databases">
        <authorList>
            <person name="de Groot N.N."/>
        </authorList>
    </citation>
    <scope>NUCLEOTIDE SEQUENCE [LARGE SCALE GENOMIC DNA]</scope>
    <source>
        <strain evidence="5 6">JCM 19513</strain>
    </source>
</reference>
<keyword evidence="6" id="KW-1185">Reference proteome</keyword>
<sequence length="296" mass="31157">MKHLHNKVAAITGAGSGIGRALACALAGRGCHLALADINAQGLADTVQLANRYGVRITQHVVDVSDAEAVKAWADAAAAEHGQINLVFNNAGVAQSGTVEGNSLDDYQWLMGINFWGVVYGTKAFLPHLKASGAGHVVNISSIFGLFAQPTMSAYNASKFAVRGFTESLRQELDLSAANVSATCVHPGGIRTNIANSARMNDSVRSVAGKSAAEASAEFGKLLRTSPEKAAQVIIRAVEKNRRRVLIGIDAKATDLMQRLMPSAYQALLVWLSGKMRAQALKQQGAATAHAKAETP</sequence>
<comment type="similarity">
    <text evidence="1 3">Belongs to the short-chain dehydrogenases/reductases (SDR) family.</text>
</comment>
<evidence type="ECO:0000256" key="2">
    <source>
        <dbReference type="ARBA" id="ARBA00023002"/>
    </source>
</evidence>
<dbReference type="Pfam" id="PF00106">
    <property type="entry name" value="adh_short"/>
    <property type="match status" value="1"/>
</dbReference>
<dbReference type="InterPro" id="IPR036291">
    <property type="entry name" value="NAD(P)-bd_dom_sf"/>
</dbReference>
<evidence type="ECO:0000313" key="6">
    <source>
        <dbReference type="Proteomes" id="UP000185766"/>
    </source>
</evidence>